<evidence type="ECO:0000256" key="1">
    <source>
        <dbReference type="SAM" id="Phobius"/>
    </source>
</evidence>
<keyword evidence="1" id="KW-1133">Transmembrane helix</keyword>
<dbReference type="Pfam" id="PF19865">
    <property type="entry name" value="DUF6338"/>
    <property type="match status" value="1"/>
</dbReference>
<keyword evidence="1" id="KW-0472">Membrane</keyword>
<dbReference type="InterPro" id="IPR045919">
    <property type="entry name" value="DUF6338"/>
</dbReference>
<protein>
    <submittedName>
        <fullName evidence="2">Uncharacterized protein</fullName>
    </submittedName>
</protein>
<dbReference type="Proteomes" id="UP000231192">
    <property type="component" value="Unassembled WGS sequence"/>
</dbReference>
<reference evidence="3" key="1">
    <citation type="submission" date="2017-09" db="EMBL/GenBank/DDBJ databases">
        <title>Depth-based differentiation of microbial function through sediment-hosted aquifers and enrichment of novel symbionts in the deep terrestrial subsurface.</title>
        <authorList>
            <person name="Probst A.J."/>
            <person name="Ladd B."/>
            <person name="Jarett J.K."/>
            <person name="Geller-Mcgrath D.E."/>
            <person name="Sieber C.M.K."/>
            <person name="Emerson J.B."/>
            <person name="Anantharaman K."/>
            <person name="Thomas B.C."/>
            <person name="Malmstrom R."/>
            <person name="Stieglmeier M."/>
            <person name="Klingl A."/>
            <person name="Woyke T."/>
            <person name="Ryan C.M."/>
            <person name="Banfield J.F."/>
        </authorList>
    </citation>
    <scope>NUCLEOTIDE SEQUENCE [LARGE SCALE GENOMIC DNA]</scope>
</reference>
<keyword evidence="1" id="KW-0812">Transmembrane</keyword>
<comment type="caution">
    <text evidence="2">The sequence shown here is derived from an EMBL/GenBank/DDBJ whole genome shotgun (WGS) entry which is preliminary data.</text>
</comment>
<name>A0A2H0UDY0_9BACT</name>
<evidence type="ECO:0000313" key="3">
    <source>
        <dbReference type="Proteomes" id="UP000231192"/>
    </source>
</evidence>
<feature type="transmembrane region" description="Helical" evidence="1">
    <location>
        <begin position="6"/>
        <end position="27"/>
    </location>
</feature>
<accession>A0A2H0UDY0</accession>
<feature type="transmembrane region" description="Helical" evidence="1">
    <location>
        <begin position="72"/>
        <end position="99"/>
    </location>
</feature>
<feature type="transmembrane region" description="Helical" evidence="1">
    <location>
        <begin position="39"/>
        <end position="60"/>
    </location>
</feature>
<evidence type="ECO:0000313" key="2">
    <source>
        <dbReference type="EMBL" id="PIR83886.1"/>
    </source>
</evidence>
<dbReference type="AlphaFoldDB" id="A0A2H0UDY0"/>
<proteinExistence type="predicted"/>
<gene>
    <name evidence="2" type="ORF">COU18_01885</name>
</gene>
<organism evidence="2 3">
    <name type="scientific">Candidatus Kaiserbacteria bacterium CG10_big_fil_rev_8_21_14_0_10_51_14</name>
    <dbReference type="NCBI Taxonomy" id="1974610"/>
    <lineage>
        <taxon>Bacteria</taxon>
        <taxon>Candidatus Kaiseribacteriota</taxon>
    </lineage>
</organism>
<dbReference type="EMBL" id="PFBK01000004">
    <property type="protein sequence ID" value="PIR83886.1"/>
    <property type="molecule type" value="Genomic_DNA"/>
</dbReference>
<sequence length="219" mass="24843">MPATLDAIRVIILFIIPGFISQYLIGSSIPRRQQSANEVFLEAILFSCINYALFGWPLLLSPVLYPQFIEQHVVWVLVGWATVLLITPIALGLLFSWLINKQRLTGLYGMLGLRYTDPIPRAWDYYFGRRNQGWVRVTFLDGTMIAGFMGTQSFASSFPSPEDLYLEKVYQINENGVLSEEPLPGSDGVWIQGNQIKFMEFINIPEGESDHASTERTQN</sequence>